<dbReference type="FunFam" id="2.30.42.10:FF:000063">
    <property type="entry name" value="Peptidase, S41 family"/>
    <property type="match status" value="1"/>
</dbReference>
<dbReference type="AlphaFoldDB" id="A0A7G6E481"/>
<dbReference type="RefSeq" id="WP_051965433.1">
    <property type="nucleotide sequence ID" value="NZ_CP045798.1"/>
</dbReference>
<dbReference type="InterPro" id="IPR055210">
    <property type="entry name" value="CtpA/B_N"/>
</dbReference>
<keyword evidence="6" id="KW-0812">Transmembrane</keyword>
<evidence type="ECO:0000256" key="1">
    <source>
        <dbReference type="ARBA" id="ARBA00009179"/>
    </source>
</evidence>
<dbReference type="GO" id="GO:0006508">
    <property type="term" value="P:proteolysis"/>
    <property type="evidence" value="ECO:0007669"/>
    <property type="project" value="UniProtKB-KW"/>
</dbReference>
<dbReference type="InterPro" id="IPR036034">
    <property type="entry name" value="PDZ_sf"/>
</dbReference>
<dbReference type="InterPro" id="IPR029045">
    <property type="entry name" value="ClpP/crotonase-like_dom_sf"/>
</dbReference>
<keyword evidence="6" id="KW-1133">Transmembrane helix</keyword>
<dbReference type="InterPro" id="IPR001478">
    <property type="entry name" value="PDZ"/>
</dbReference>
<dbReference type="CDD" id="cd06782">
    <property type="entry name" value="cpPDZ_CPP-like"/>
    <property type="match status" value="1"/>
</dbReference>
<dbReference type="GO" id="GO:0004175">
    <property type="term" value="F:endopeptidase activity"/>
    <property type="evidence" value="ECO:0007669"/>
    <property type="project" value="TreeGrafter"/>
</dbReference>
<dbReference type="Pfam" id="PF13180">
    <property type="entry name" value="PDZ_2"/>
    <property type="match status" value="1"/>
</dbReference>
<comment type="similarity">
    <text evidence="1 5">Belongs to the peptidase S41A family.</text>
</comment>
<protein>
    <submittedName>
        <fullName evidence="8">PDZ domain-containing protein</fullName>
    </submittedName>
</protein>
<dbReference type="Gene3D" id="2.30.42.10">
    <property type="match status" value="1"/>
</dbReference>
<sequence>MTEGRKILKNIITILTIISFTVTTVVGFVLITNYQEIGRMAQVAIMIKTQYLEEVPMKQIMQGAVRGMVTSLGDPYSAFMDAKQFQELQRHIQGSIGGIGIYVGEKDKKLTVMSTIEGTPASKAGIKSGDIIIKIDDKFTNELEMDEAVAMMRGNPGTQVTVGIMREGVAKLLEFTLTREIIDIPTVESQVLPKNKNIGYIRLKMFASNSDEAMGKELEKLLNSGVKGLILDLRDDPGGDLDAAVNIARYFVPKGPIVYTVDKSGRTSTYADATGDNLKLPLVVLINEGSASASEVLAGAIKDTKSGILVGEKTFGKGIVQMVFPLGGGDGLKLTTSKYLTPNKVDIHKKGIEPDIKVILSPKDKEDVQLNKAIEVLESKIGK</sequence>
<feature type="transmembrane region" description="Helical" evidence="6">
    <location>
        <begin position="12"/>
        <end position="31"/>
    </location>
</feature>
<feature type="domain" description="PDZ" evidence="7">
    <location>
        <begin position="85"/>
        <end position="153"/>
    </location>
</feature>
<dbReference type="InterPro" id="IPR005151">
    <property type="entry name" value="Tail-specific_protease"/>
</dbReference>
<organism evidence="8 9">
    <name type="scientific">Thermanaerosceptrum fracticalcis</name>
    <dbReference type="NCBI Taxonomy" id="1712410"/>
    <lineage>
        <taxon>Bacteria</taxon>
        <taxon>Bacillati</taxon>
        <taxon>Bacillota</taxon>
        <taxon>Clostridia</taxon>
        <taxon>Eubacteriales</taxon>
        <taxon>Peptococcaceae</taxon>
        <taxon>Thermanaerosceptrum</taxon>
    </lineage>
</organism>
<keyword evidence="4 5" id="KW-0720">Serine protease</keyword>
<keyword evidence="9" id="KW-1185">Reference proteome</keyword>
<dbReference type="PROSITE" id="PS50106">
    <property type="entry name" value="PDZ"/>
    <property type="match status" value="1"/>
</dbReference>
<dbReference type="Gene3D" id="3.90.226.10">
    <property type="entry name" value="2-enoyl-CoA Hydratase, Chain A, domain 1"/>
    <property type="match status" value="1"/>
</dbReference>
<dbReference type="CDD" id="cd07560">
    <property type="entry name" value="Peptidase_S41_CPP"/>
    <property type="match status" value="1"/>
</dbReference>
<dbReference type="InterPro" id="IPR004447">
    <property type="entry name" value="Peptidase_S41A"/>
</dbReference>
<dbReference type="Pfam" id="PF22694">
    <property type="entry name" value="CtpB_N-like"/>
    <property type="match status" value="1"/>
</dbReference>
<keyword evidence="6" id="KW-0472">Membrane</keyword>
<dbReference type="Gene3D" id="3.30.750.44">
    <property type="match status" value="1"/>
</dbReference>
<dbReference type="SMART" id="SM00245">
    <property type="entry name" value="TSPc"/>
    <property type="match status" value="1"/>
</dbReference>
<reference evidence="8 9" key="1">
    <citation type="journal article" date="2019" name="Front. Microbiol.">
        <title>Thermoanaerosceptrum fracticalcis gen. nov. sp. nov., a Novel Fumarate-Fermenting Microorganism From a Deep Fractured Carbonate Aquifer of the US Great Basin.</title>
        <authorList>
            <person name="Hamilton-Brehm S.D."/>
            <person name="Stewart L.E."/>
            <person name="Zavarin M."/>
            <person name="Caldwell M."/>
            <person name="Lawson P.A."/>
            <person name="Onstott T.C."/>
            <person name="Grzymski J."/>
            <person name="Neveux I."/>
            <person name="Lollar B.S."/>
            <person name="Russell C.E."/>
            <person name="Moser D.P."/>
        </authorList>
    </citation>
    <scope>NUCLEOTIDE SEQUENCE [LARGE SCALE GENOMIC DNA]</scope>
    <source>
        <strain evidence="8 9">DRI-13</strain>
    </source>
</reference>
<dbReference type="EMBL" id="CP045798">
    <property type="protein sequence ID" value="QNB46885.1"/>
    <property type="molecule type" value="Genomic_DNA"/>
</dbReference>
<evidence type="ECO:0000313" key="8">
    <source>
        <dbReference type="EMBL" id="QNB46885.1"/>
    </source>
</evidence>
<dbReference type="Proteomes" id="UP000515847">
    <property type="component" value="Chromosome"/>
</dbReference>
<keyword evidence="2 5" id="KW-0645">Protease</keyword>
<evidence type="ECO:0000256" key="4">
    <source>
        <dbReference type="ARBA" id="ARBA00022825"/>
    </source>
</evidence>
<dbReference type="SMART" id="SM00228">
    <property type="entry name" value="PDZ"/>
    <property type="match status" value="1"/>
</dbReference>
<dbReference type="GO" id="GO:0008236">
    <property type="term" value="F:serine-type peptidase activity"/>
    <property type="evidence" value="ECO:0007669"/>
    <property type="project" value="UniProtKB-KW"/>
</dbReference>
<evidence type="ECO:0000256" key="2">
    <source>
        <dbReference type="ARBA" id="ARBA00022670"/>
    </source>
</evidence>
<gene>
    <name evidence="8" type="ORF">BR63_11530</name>
</gene>
<evidence type="ECO:0000313" key="9">
    <source>
        <dbReference type="Proteomes" id="UP000515847"/>
    </source>
</evidence>
<dbReference type="SUPFAM" id="SSF50156">
    <property type="entry name" value="PDZ domain-like"/>
    <property type="match status" value="1"/>
</dbReference>
<dbReference type="SUPFAM" id="SSF52096">
    <property type="entry name" value="ClpP/crotonase"/>
    <property type="match status" value="1"/>
</dbReference>
<name>A0A7G6E481_THEFR</name>
<evidence type="ECO:0000259" key="7">
    <source>
        <dbReference type="PROSITE" id="PS50106"/>
    </source>
</evidence>
<dbReference type="GO" id="GO:0007165">
    <property type="term" value="P:signal transduction"/>
    <property type="evidence" value="ECO:0007669"/>
    <property type="project" value="TreeGrafter"/>
</dbReference>
<evidence type="ECO:0000256" key="6">
    <source>
        <dbReference type="SAM" id="Phobius"/>
    </source>
</evidence>
<dbReference type="Pfam" id="PF03572">
    <property type="entry name" value="Peptidase_S41"/>
    <property type="match status" value="1"/>
</dbReference>
<proteinExistence type="inferred from homology"/>
<dbReference type="GO" id="GO:0030288">
    <property type="term" value="C:outer membrane-bounded periplasmic space"/>
    <property type="evidence" value="ECO:0007669"/>
    <property type="project" value="TreeGrafter"/>
</dbReference>
<keyword evidence="3 5" id="KW-0378">Hydrolase</keyword>
<dbReference type="NCBIfam" id="TIGR00225">
    <property type="entry name" value="prc"/>
    <property type="match status" value="1"/>
</dbReference>
<evidence type="ECO:0000256" key="5">
    <source>
        <dbReference type="RuleBase" id="RU004404"/>
    </source>
</evidence>
<dbReference type="KEGG" id="tfr:BR63_11530"/>
<dbReference type="OrthoDB" id="9812068at2"/>
<evidence type="ECO:0000256" key="3">
    <source>
        <dbReference type="ARBA" id="ARBA00022801"/>
    </source>
</evidence>
<dbReference type="PANTHER" id="PTHR32060:SF30">
    <property type="entry name" value="CARBOXY-TERMINAL PROCESSING PROTEASE CTPA"/>
    <property type="match status" value="1"/>
</dbReference>
<dbReference type="PANTHER" id="PTHR32060">
    <property type="entry name" value="TAIL-SPECIFIC PROTEASE"/>
    <property type="match status" value="1"/>
</dbReference>
<accession>A0A7G6E481</accession>